<evidence type="ECO:0000256" key="1">
    <source>
        <dbReference type="ARBA" id="ARBA00004651"/>
    </source>
</evidence>
<organism evidence="8 9">
    <name type="scientific">Rhizorhabdus histidinilytica</name>
    <dbReference type="NCBI Taxonomy" id="439228"/>
    <lineage>
        <taxon>Bacteria</taxon>
        <taxon>Pseudomonadati</taxon>
        <taxon>Pseudomonadota</taxon>
        <taxon>Alphaproteobacteria</taxon>
        <taxon>Sphingomonadales</taxon>
        <taxon>Sphingomonadaceae</taxon>
        <taxon>Rhizorhabdus</taxon>
    </lineage>
</organism>
<dbReference type="RefSeq" id="WP_079650379.1">
    <property type="nucleotide sequence ID" value="NZ_FUYM01000013.1"/>
</dbReference>
<dbReference type="GO" id="GO:0005886">
    <property type="term" value="C:plasma membrane"/>
    <property type="evidence" value="ECO:0007669"/>
    <property type="project" value="UniProtKB-SubCell"/>
</dbReference>
<feature type="transmembrane region" description="Helical" evidence="6">
    <location>
        <begin position="300"/>
        <end position="321"/>
    </location>
</feature>
<keyword evidence="3 6" id="KW-0812">Transmembrane</keyword>
<feature type="domain" description="Major facilitator superfamily (MFS) profile" evidence="7">
    <location>
        <begin position="17"/>
        <end position="385"/>
    </location>
</feature>
<accession>A0A1T5GAI2</accession>
<proteinExistence type="predicted"/>
<dbReference type="OrthoDB" id="6838620at2"/>
<feature type="transmembrane region" description="Helical" evidence="6">
    <location>
        <begin position="333"/>
        <end position="357"/>
    </location>
</feature>
<feature type="transmembrane region" description="Helical" evidence="6">
    <location>
        <begin position="83"/>
        <end position="102"/>
    </location>
</feature>
<dbReference type="EMBL" id="FUYM01000013">
    <property type="protein sequence ID" value="SKC05460.1"/>
    <property type="molecule type" value="Genomic_DNA"/>
</dbReference>
<dbReference type="SUPFAM" id="SSF103473">
    <property type="entry name" value="MFS general substrate transporter"/>
    <property type="match status" value="1"/>
</dbReference>
<evidence type="ECO:0000256" key="3">
    <source>
        <dbReference type="ARBA" id="ARBA00022692"/>
    </source>
</evidence>
<dbReference type="STRING" id="439228.SAMN06295920_11342"/>
<feature type="transmembrane region" description="Helical" evidence="6">
    <location>
        <begin position="108"/>
        <end position="131"/>
    </location>
</feature>
<dbReference type="Proteomes" id="UP000189818">
    <property type="component" value="Unassembled WGS sequence"/>
</dbReference>
<dbReference type="GO" id="GO:0022857">
    <property type="term" value="F:transmembrane transporter activity"/>
    <property type="evidence" value="ECO:0007669"/>
    <property type="project" value="InterPro"/>
</dbReference>
<evidence type="ECO:0000256" key="5">
    <source>
        <dbReference type="ARBA" id="ARBA00023136"/>
    </source>
</evidence>
<protein>
    <submittedName>
        <fullName evidence="8">Predicted arabinose efflux permease, MFS family</fullName>
    </submittedName>
</protein>
<feature type="transmembrane region" description="Helical" evidence="6">
    <location>
        <begin position="274"/>
        <end position="294"/>
    </location>
</feature>
<name>A0A1T5GAI2_9SPHN</name>
<evidence type="ECO:0000256" key="6">
    <source>
        <dbReference type="SAM" id="Phobius"/>
    </source>
</evidence>
<keyword evidence="4 6" id="KW-1133">Transmembrane helix</keyword>
<evidence type="ECO:0000259" key="7">
    <source>
        <dbReference type="PROSITE" id="PS50850"/>
    </source>
</evidence>
<reference evidence="9" key="1">
    <citation type="submission" date="2017-02" db="EMBL/GenBank/DDBJ databases">
        <authorList>
            <person name="Varghese N."/>
            <person name="Submissions S."/>
        </authorList>
    </citation>
    <scope>NUCLEOTIDE SEQUENCE [LARGE SCALE GENOMIC DNA]</scope>
    <source>
        <strain evidence="9">UM2</strain>
    </source>
</reference>
<feature type="transmembrane region" description="Helical" evidence="6">
    <location>
        <begin position="249"/>
        <end position="267"/>
    </location>
</feature>
<evidence type="ECO:0000313" key="8">
    <source>
        <dbReference type="EMBL" id="SKC05460.1"/>
    </source>
</evidence>
<feature type="transmembrane region" description="Helical" evidence="6">
    <location>
        <begin position="51"/>
        <end position="71"/>
    </location>
</feature>
<dbReference type="Pfam" id="PF07690">
    <property type="entry name" value="MFS_1"/>
    <property type="match status" value="1"/>
</dbReference>
<feature type="transmembrane region" description="Helical" evidence="6">
    <location>
        <begin position="138"/>
        <end position="161"/>
    </location>
</feature>
<dbReference type="InterPro" id="IPR011701">
    <property type="entry name" value="MFS"/>
</dbReference>
<keyword evidence="9" id="KW-1185">Reference proteome</keyword>
<keyword evidence="2" id="KW-1003">Cell membrane</keyword>
<evidence type="ECO:0000313" key="9">
    <source>
        <dbReference type="Proteomes" id="UP000189818"/>
    </source>
</evidence>
<sequence>MSSIAVAHASGSTGGKPLFAAVYASVVSEYSLLVMPFIVGAMIDSYGASEALAGRIVSLQLFGMAISAIATSMMMRRLDRLRAMAVMTMVVVIANVLCAMMVPLPVMIAARFATGIGEGALMAICGAVAAATSDPRRVFAMIGFAVALAASAALVATPWLVEVGGRAGTFWFLAVFAALSLPFLGWLAPLRRAATADAPGKSAATAPPALSLKPILALFAFGFFWAGAAGLWVYAERIGLSHRLSLAEIGFYLGLAQLAGIPAPLCIGWLARRLALPPIFVFALLSSIAAGLVFVFVPNGWFYCLGAALLSFLSMFLTPCFRTVLALLDRSGTVVAASVAFYTMGYGAAPLLITFFFDPKSGFAVIALICSALFILSLACILPPAVRIGRSQVD</sequence>
<evidence type="ECO:0000256" key="2">
    <source>
        <dbReference type="ARBA" id="ARBA00022475"/>
    </source>
</evidence>
<feature type="transmembrane region" description="Helical" evidence="6">
    <location>
        <begin position="210"/>
        <end position="234"/>
    </location>
</feature>
<dbReference type="AlphaFoldDB" id="A0A1T5GAI2"/>
<dbReference type="InterPro" id="IPR020846">
    <property type="entry name" value="MFS_dom"/>
</dbReference>
<feature type="transmembrane region" description="Helical" evidence="6">
    <location>
        <begin position="363"/>
        <end position="382"/>
    </location>
</feature>
<dbReference type="PROSITE" id="PS50850">
    <property type="entry name" value="MFS"/>
    <property type="match status" value="1"/>
</dbReference>
<dbReference type="InterPro" id="IPR036259">
    <property type="entry name" value="MFS_trans_sf"/>
</dbReference>
<feature type="transmembrane region" description="Helical" evidence="6">
    <location>
        <begin position="167"/>
        <end position="189"/>
    </location>
</feature>
<keyword evidence="5 6" id="KW-0472">Membrane</keyword>
<dbReference type="PANTHER" id="PTHR43124:SF10">
    <property type="entry name" value="PURINE EFFLUX PUMP PBUE"/>
    <property type="match status" value="1"/>
</dbReference>
<comment type="subcellular location">
    <subcellularLocation>
        <location evidence="1">Cell membrane</location>
        <topology evidence="1">Multi-pass membrane protein</topology>
    </subcellularLocation>
</comment>
<feature type="transmembrane region" description="Helical" evidence="6">
    <location>
        <begin position="18"/>
        <end position="39"/>
    </location>
</feature>
<dbReference type="PANTHER" id="PTHR43124">
    <property type="entry name" value="PURINE EFFLUX PUMP PBUE"/>
    <property type="match status" value="1"/>
</dbReference>
<dbReference type="Gene3D" id="1.20.1250.20">
    <property type="entry name" value="MFS general substrate transporter like domains"/>
    <property type="match status" value="1"/>
</dbReference>
<evidence type="ECO:0000256" key="4">
    <source>
        <dbReference type="ARBA" id="ARBA00022989"/>
    </source>
</evidence>
<dbReference type="InterPro" id="IPR050189">
    <property type="entry name" value="MFS_Efflux_Transporters"/>
</dbReference>
<gene>
    <name evidence="8" type="ORF">SAMN06295920_11342</name>
</gene>